<dbReference type="GO" id="GO:0005975">
    <property type="term" value="P:carbohydrate metabolic process"/>
    <property type="evidence" value="ECO:0007669"/>
    <property type="project" value="InterPro"/>
</dbReference>
<feature type="active site" description="Proton donor" evidence="5">
    <location>
        <position position="209"/>
    </location>
</feature>
<evidence type="ECO:0000256" key="3">
    <source>
        <dbReference type="ARBA" id="ARBA00012663"/>
    </source>
</evidence>
<dbReference type="InterPro" id="IPR025705">
    <property type="entry name" value="Beta_hexosaminidase_sua/sub"/>
</dbReference>
<dbReference type="STRING" id="412690.SAMN04489834_2563"/>
<accession>A0A1H1WNE0</accession>
<comment type="similarity">
    <text evidence="2">Belongs to the glycosyl hydrolase 20 family.</text>
</comment>
<organism evidence="7 8">
    <name type="scientific">Microterricola viridarii</name>
    <dbReference type="NCBI Taxonomy" id="412690"/>
    <lineage>
        <taxon>Bacteria</taxon>
        <taxon>Bacillati</taxon>
        <taxon>Actinomycetota</taxon>
        <taxon>Actinomycetes</taxon>
        <taxon>Micrococcales</taxon>
        <taxon>Microbacteriaceae</taxon>
        <taxon>Microterricola</taxon>
    </lineage>
</organism>
<dbReference type="PANTHER" id="PTHR22600">
    <property type="entry name" value="BETA-HEXOSAMINIDASE"/>
    <property type="match status" value="1"/>
</dbReference>
<name>A0A1H1WNE0_9MICO</name>
<evidence type="ECO:0000313" key="8">
    <source>
        <dbReference type="Proteomes" id="UP000181956"/>
    </source>
</evidence>
<dbReference type="PANTHER" id="PTHR22600:SF57">
    <property type="entry name" value="BETA-N-ACETYLHEXOSAMINIDASE"/>
    <property type="match status" value="1"/>
</dbReference>
<evidence type="ECO:0000256" key="4">
    <source>
        <dbReference type="ARBA" id="ARBA00022801"/>
    </source>
</evidence>
<dbReference type="EC" id="3.2.1.52" evidence="3"/>
<dbReference type="AlphaFoldDB" id="A0A1H1WNE0"/>
<dbReference type="InterPro" id="IPR015883">
    <property type="entry name" value="Glyco_hydro_20_cat"/>
</dbReference>
<dbReference type="GO" id="GO:0004563">
    <property type="term" value="F:beta-N-acetylhexosaminidase activity"/>
    <property type="evidence" value="ECO:0007669"/>
    <property type="project" value="UniProtKB-EC"/>
</dbReference>
<keyword evidence="8" id="KW-1185">Reference proteome</keyword>
<evidence type="ECO:0000259" key="6">
    <source>
        <dbReference type="Pfam" id="PF00728"/>
    </source>
</evidence>
<feature type="domain" description="Glycoside hydrolase family 20 catalytic" evidence="6">
    <location>
        <begin position="19"/>
        <end position="373"/>
    </location>
</feature>
<dbReference type="InterPro" id="IPR017853">
    <property type="entry name" value="GH"/>
</dbReference>
<dbReference type="SUPFAM" id="SSF51445">
    <property type="entry name" value="(Trans)glycosidases"/>
    <property type="match status" value="1"/>
</dbReference>
<evidence type="ECO:0000256" key="5">
    <source>
        <dbReference type="PIRSR" id="PIRSR625705-1"/>
    </source>
</evidence>
<evidence type="ECO:0000256" key="1">
    <source>
        <dbReference type="ARBA" id="ARBA00001231"/>
    </source>
</evidence>
<dbReference type="OrthoDB" id="9763537at2"/>
<protein>
    <recommendedName>
        <fullName evidence="3">beta-N-acetylhexosaminidase</fullName>
        <ecNumber evidence="3">3.2.1.52</ecNumber>
    </recommendedName>
</protein>
<proteinExistence type="inferred from homology"/>
<evidence type="ECO:0000256" key="2">
    <source>
        <dbReference type="ARBA" id="ARBA00006285"/>
    </source>
</evidence>
<comment type="catalytic activity">
    <reaction evidence="1">
        <text>Hydrolysis of terminal non-reducing N-acetyl-D-hexosamine residues in N-acetyl-beta-D-hexosaminides.</text>
        <dbReference type="EC" id="3.2.1.52"/>
    </reaction>
</comment>
<dbReference type="RefSeq" id="WP_083364391.1">
    <property type="nucleotide sequence ID" value="NZ_LT629742.1"/>
</dbReference>
<evidence type="ECO:0000313" key="7">
    <source>
        <dbReference type="EMBL" id="SDS97886.1"/>
    </source>
</evidence>
<reference evidence="8" key="1">
    <citation type="submission" date="2016-10" db="EMBL/GenBank/DDBJ databases">
        <authorList>
            <person name="Varghese N."/>
            <person name="Submissions S."/>
        </authorList>
    </citation>
    <scope>NUCLEOTIDE SEQUENCE [LARGE SCALE GENOMIC DNA]</scope>
    <source>
        <strain evidence="8">DSM 21772</strain>
    </source>
</reference>
<gene>
    <name evidence="7" type="ORF">SAMN04489834_2563</name>
</gene>
<dbReference type="GO" id="GO:0030203">
    <property type="term" value="P:glycosaminoglycan metabolic process"/>
    <property type="evidence" value="ECO:0007669"/>
    <property type="project" value="TreeGrafter"/>
</dbReference>
<sequence length="413" mass="46198">MHNLPAVLVGPVGDRSSRFAWRGLMIDSARTRHTVPVIKQVIALAARYGFNRLHWHLTDDQGWRFDVPEYPRLTEAAAYLPRGNFDDYDSLLGDTRQRAIDEAPEKWTNGYYTDDEIADVVAHASAHGIVIVPEVDVPGHMKAAIEVYPELGRPVGLPLPEGSMREHMWWPARNDLLWPTDAARDFVASIMRRVAELFPGPYVHIGGDECAYQQWSSDPQMGEWLALRGVSGVEALQAWFMDGAASVLKENGKSVAVWDEACEIWDAEDTLVVAWDEARGMERIGRASQPYIFADARTLYLNRVDPDSPQPQKGMIPAISVDDLLTAPWPETRDERCIGIQACVWSEFVLDGADLTSLLFPRLLAVAERIWNPNLDVVQAREAIARECEVLKAFGHLDTPTVTPDEMVMANGT</sequence>
<dbReference type="Gene3D" id="3.20.20.80">
    <property type="entry name" value="Glycosidases"/>
    <property type="match status" value="1"/>
</dbReference>
<dbReference type="GO" id="GO:0016020">
    <property type="term" value="C:membrane"/>
    <property type="evidence" value="ECO:0007669"/>
    <property type="project" value="TreeGrafter"/>
</dbReference>
<dbReference type="Proteomes" id="UP000181956">
    <property type="component" value="Chromosome I"/>
</dbReference>
<dbReference type="EMBL" id="LT629742">
    <property type="protein sequence ID" value="SDS97886.1"/>
    <property type="molecule type" value="Genomic_DNA"/>
</dbReference>
<dbReference type="PRINTS" id="PR00738">
    <property type="entry name" value="GLHYDRLASE20"/>
</dbReference>
<dbReference type="Pfam" id="PF00728">
    <property type="entry name" value="Glyco_hydro_20"/>
    <property type="match status" value="1"/>
</dbReference>
<keyword evidence="4" id="KW-0378">Hydrolase</keyword>